<sequence>MSVEADAVAKLEEGEEQSRSFSGSWYVYLNLLFVLALLIVYYFMGGWSFPDYPNYVTIVNNGGYLFSKDEYMAEWVSRLFLSQGLLFFDSADHVVDFFALIVQIFYVLFVFYFGVVKGGISRRGWFFFTAVLGPLLITTALRASPAYILVAYIAATGGKFNLKFILLSILAVSFHDSALILVAVYAASCIATYMFKSIGLVFYQFLMWCSLTLILLSQQVAYVLFSVVSKLNIGIRSVYFQELPETSTVKKIFMVVIWVVAYTTIKNLAVQARTKLFVCGSMLLTALSFALSEVVGVRFALYVLGSCVLAKGAFLFTGQSSSRYRQVDVIFAVGYFCLVFMDILRNAGGA</sequence>
<protein>
    <recommendedName>
        <fullName evidence="4">EpsG family protein</fullName>
    </recommendedName>
</protein>
<dbReference type="RefSeq" id="WP_124377022.1">
    <property type="nucleotide sequence ID" value="NZ_CP027754.1"/>
</dbReference>
<feature type="transmembrane region" description="Helical" evidence="1">
    <location>
        <begin position="165"/>
        <end position="193"/>
    </location>
</feature>
<feature type="transmembrane region" description="Helical" evidence="1">
    <location>
        <begin position="125"/>
        <end position="153"/>
    </location>
</feature>
<feature type="transmembrane region" description="Helical" evidence="1">
    <location>
        <begin position="329"/>
        <end position="348"/>
    </location>
</feature>
<feature type="transmembrane region" description="Helical" evidence="1">
    <location>
        <begin position="25"/>
        <end position="44"/>
    </location>
</feature>
<keyword evidence="1" id="KW-0472">Membrane</keyword>
<dbReference type="Proteomes" id="UP000268696">
    <property type="component" value="Chromosome"/>
</dbReference>
<keyword evidence="1" id="KW-0812">Transmembrane</keyword>
<feature type="transmembrane region" description="Helical" evidence="1">
    <location>
        <begin position="297"/>
        <end position="317"/>
    </location>
</feature>
<reference evidence="2 3" key="1">
    <citation type="submission" date="2018-03" db="EMBL/GenBank/DDBJ databases">
        <title>Diversity of phytobeneficial traits revealed by whole-genome analysis of worldwide-isolated phenazine-producing Pseudomonas spp.</title>
        <authorList>
            <person name="Biessy A."/>
            <person name="Novinscak A."/>
            <person name="Blom J."/>
            <person name="Leger G."/>
            <person name="Thomashow L.S."/>
            <person name="Cazorla F.M."/>
            <person name="Josic D."/>
            <person name="Filion M."/>
        </authorList>
    </citation>
    <scope>NUCLEOTIDE SEQUENCE [LARGE SCALE GENOMIC DNA]</scope>
    <source>
        <strain evidence="2 3">30B</strain>
    </source>
</reference>
<gene>
    <name evidence="2" type="ORF">C4K03_1949</name>
</gene>
<evidence type="ECO:0008006" key="4">
    <source>
        <dbReference type="Google" id="ProtNLM"/>
    </source>
</evidence>
<proteinExistence type="predicted"/>
<dbReference type="AlphaFoldDB" id="A0A3G7U644"/>
<accession>A0A3G7U644</accession>
<feature type="transmembrane region" description="Helical" evidence="1">
    <location>
        <begin position="94"/>
        <end position="113"/>
    </location>
</feature>
<evidence type="ECO:0000313" key="2">
    <source>
        <dbReference type="EMBL" id="AZE54118.1"/>
    </source>
</evidence>
<name>A0A3G7U644_9PSED</name>
<feature type="transmembrane region" description="Helical" evidence="1">
    <location>
        <begin position="248"/>
        <end position="265"/>
    </location>
</feature>
<evidence type="ECO:0000256" key="1">
    <source>
        <dbReference type="SAM" id="Phobius"/>
    </source>
</evidence>
<dbReference type="EMBL" id="CP027754">
    <property type="protein sequence ID" value="AZE54118.1"/>
    <property type="molecule type" value="Genomic_DNA"/>
</dbReference>
<keyword evidence="1" id="KW-1133">Transmembrane helix</keyword>
<evidence type="ECO:0000313" key="3">
    <source>
        <dbReference type="Proteomes" id="UP000268696"/>
    </source>
</evidence>
<organism evidence="2 3">
    <name type="scientific">Pseudomonas synxantha</name>
    <dbReference type="NCBI Taxonomy" id="47883"/>
    <lineage>
        <taxon>Bacteria</taxon>
        <taxon>Pseudomonadati</taxon>
        <taxon>Pseudomonadota</taxon>
        <taxon>Gammaproteobacteria</taxon>
        <taxon>Pseudomonadales</taxon>
        <taxon>Pseudomonadaceae</taxon>
        <taxon>Pseudomonas</taxon>
    </lineage>
</organism>